<protein>
    <recommendedName>
        <fullName evidence="2">UPF0145 protein J2S06_002933</fullName>
    </recommendedName>
</protein>
<dbReference type="Gene3D" id="3.30.110.70">
    <property type="entry name" value="Hypothetical protein apc22750. Chain B"/>
    <property type="match status" value="1"/>
</dbReference>
<accession>A0ABT9VS64</accession>
<dbReference type="SUPFAM" id="SSF117782">
    <property type="entry name" value="YbjQ-like"/>
    <property type="match status" value="1"/>
</dbReference>
<reference evidence="3 4" key="1">
    <citation type="submission" date="2023-07" db="EMBL/GenBank/DDBJ databases">
        <title>Genomic Encyclopedia of Type Strains, Phase IV (KMG-IV): sequencing the most valuable type-strain genomes for metagenomic binning, comparative biology and taxonomic classification.</title>
        <authorList>
            <person name="Goeker M."/>
        </authorList>
    </citation>
    <scope>NUCLEOTIDE SEQUENCE [LARGE SCALE GENOMIC DNA]</scope>
    <source>
        <strain evidence="3 4">DSM 19092</strain>
    </source>
</reference>
<proteinExistence type="inferred from homology"/>
<organism evidence="3 4">
    <name type="scientific">Aeribacillus alveayuensis</name>
    <dbReference type="NCBI Taxonomy" id="279215"/>
    <lineage>
        <taxon>Bacteria</taxon>
        <taxon>Bacillati</taxon>
        <taxon>Bacillota</taxon>
        <taxon>Bacilli</taxon>
        <taxon>Bacillales</taxon>
        <taxon>Bacillaceae</taxon>
        <taxon>Aeribacillus</taxon>
    </lineage>
</organism>
<dbReference type="RefSeq" id="WP_044894258.1">
    <property type="nucleotide sequence ID" value="NZ_JAUSTR010000025.1"/>
</dbReference>
<dbReference type="InterPro" id="IPR035439">
    <property type="entry name" value="UPF0145_dom_sf"/>
</dbReference>
<dbReference type="InterPro" id="IPR002765">
    <property type="entry name" value="UPF0145_YbjQ-like"/>
</dbReference>
<dbReference type="EMBL" id="JAUSTR010000025">
    <property type="protein sequence ID" value="MDQ0163822.1"/>
    <property type="molecule type" value="Genomic_DNA"/>
</dbReference>
<dbReference type="Pfam" id="PF01906">
    <property type="entry name" value="YbjQ_1"/>
    <property type="match status" value="1"/>
</dbReference>
<evidence type="ECO:0000256" key="1">
    <source>
        <dbReference type="ARBA" id="ARBA00010751"/>
    </source>
</evidence>
<gene>
    <name evidence="3" type="ORF">J2S06_002933</name>
</gene>
<evidence type="ECO:0000256" key="2">
    <source>
        <dbReference type="HAMAP-Rule" id="MF_00338"/>
    </source>
</evidence>
<comment type="caution">
    <text evidence="3">The sequence shown here is derived from an EMBL/GenBank/DDBJ whole genome shotgun (WGS) entry which is preliminary data.</text>
</comment>
<dbReference type="Proteomes" id="UP001225646">
    <property type="component" value="Unassembled WGS sequence"/>
</dbReference>
<evidence type="ECO:0000313" key="3">
    <source>
        <dbReference type="EMBL" id="MDQ0163822.1"/>
    </source>
</evidence>
<comment type="similarity">
    <text evidence="1 2">Belongs to the UPF0145 family.</text>
</comment>
<name>A0ABT9VS64_9BACI</name>
<dbReference type="PANTHER" id="PTHR34068:SF1">
    <property type="entry name" value="UPF0145 PROTEIN YBJQ"/>
    <property type="match status" value="1"/>
</dbReference>
<evidence type="ECO:0000313" key="4">
    <source>
        <dbReference type="Proteomes" id="UP001225646"/>
    </source>
</evidence>
<dbReference type="HAMAP" id="MF_00338">
    <property type="entry name" value="UPF0145"/>
    <property type="match status" value="1"/>
</dbReference>
<sequence length="106" mass="11446">MIVSTTPTLQGKTVERYLGIVSGEAIMGANVVRDFLASVTDVIGGRSSSYENKLAEGREIALREMQEKAQRLGANAIVGVDLDFETLRDGMMMCIATGTAVYVKEE</sequence>
<dbReference type="PANTHER" id="PTHR34068">
    <property type="entry name" value="UPF0145 PROTEIN YBJQ"/>
    <property type="match status" value="1"/>
</dbReference>
<keyword evidence="4" id="KW-1185">Reference proteome</keyword>